<dbReference type="EMBL" id="UOEX01000392">
    <property type="protein sequence ID" value="VAW41677.1"/>
    <property type="molecule type" value="Genomic_DNA"/>
</dbReference>
<feature type="non-terminal residue" evidence="1">
    <location>
        <position position="114"/>
    </location>
</feature>
<organism evidence="1">
    <name type="scientific">hydrothermal vent metagenome</name>
    <dbReference type="NCBI Taxonomy" id="652676"/>
    <lineage>
        <taxon>unclassified sequences</taxon>
        <taxon>metagenomes</taxon>
        <taxon>ecological metagenomes</taxon>
    </lineage>
</organism>
<sequence length="114" mass="12853">MLAVNYLISMPPISSYLKKVYGTPNRRLNKHRSPPNAFSPLLGINPPAPYISGCDVERDFSGFQHDALRLQLELLRRALKLTTAAFLWASDRGQIQLLSIVSERDDILSGPFER</sequence>
<name>A0A3B0VT78_9ZZZZ</name>
<dbReference type="AlphaFoldDB" id="A0A3B0VT78"/>
<reference evidence="1" key="1">
    <citation type="submission" date="2018-06" db="EMBL/GenBank/DDBJ databases">
        <authorList>
            <person name="Zhirakovskaya E."/>
        </authorList>
    </citation>
    <scope>NUCLEOTIDE SEQUENCE</scope>
</reference>
<evidence type="ECO:0000313" key="1">
    <source>
        <dbReference type="EMBL" id="VAW41677.1"/>
    </source>
</evidence>
<accession>A0A3B0VT78</accession>
<gene>
    <name evidence="1" type="ORF">MNBD_DELTA03-20</name>
</gene>
<protein>
    <submittedName>
        <fullName evidence="1">Uncharacterized protein</fullName>
    </submittedName>
</protein>
<proteinExistence type="predicted"/>